<accession>A0A9D4NQA2</accession>
<feature type="compositionally biased region" description="Polar residues" evidence="1">
    <location>
        <begin position="153"/>
        <end position="180"/>
    </location>
</feature>
<protein>
    <submittedName>
        <fullName evidence="2">Uncharacterized protein</fullName>
    </submittedName>
</protein>
<feature type="region of interest" description="Disordered" evidence="1">
    <location>
        <begin position="1155"/>
        <end position="1174"/>
    </location>
</feature>
<feature type="compositionally biased region" description="Low complexity" evidence="1">
    <location>
        <begin position="1214"/>
        <end position="1225"/>
    </location>
</feature>
<feature type="compositionally biased region" description="Low complexity" evidence="1">
    <location>
        <begin position="453"/>
        <end position="468"/>
    </location>
</feature>
<feature type="compositionally biased region" description="Low complexity" evidence="1">
    <location>
        <begin position="699"/>
        <end position="709"/>
    </location>
</feature>
<feature type="compositionally biased region" description="Basic residues" evidence="1">
    <location>
        <begin position="192"/>
        <end position="213"/>
    </location>
</feature>
<feature type="region of interest" description="Disordered" evidence="1">
    <location>
        <begin position="1066"/>
        <end position="1128"/>
    </location>
</feature>
<feature type="compositionally biased region" description="Low complexity" evidence="1">
    <location>
        <begin position="1067"/>
        <end position="1084"/>
    </location>
</feature>
<reference evidence="2" key="2">
    <citation type="journal article" date="2021" name="World Allergy Organ. J.">
        <title>Chromosome-level assembly of Dermatophagoides farinae genome and transcriptome reveals two novel allergens Der f 37 and Der f 39.</title>
        <authorList>
            <person name="Chen J."/>
            <person name="Cai Z."/>
            <person name="Fan D."/>
            <person name="Hu J."/>
            <person name="Hou Y."/>
            <person name="He Y."/>
            <person name="Zhang Z."/>
            <person name="Zhao Z."/>
            <person name="Gao P."/>
            <person name="Hu W."/>
            <person name="Sun J."/>
            <person name="Li J."/>
            <person name="Ji K."/>
        </authorList>
    </citation>
    <scope>NUCLEOTIDE SEQUENCE</scope>
    <source>
        <strain evidence="2">JKM2019</strain>
    </source>
</reference>
<feature type="compositionally biased region" description="Low complexity" evidence="1">
    <location>
        <begin position="398"/>
        <end position="430"/>
    </location>
</feature>
<feature type="region of interest" description="Disordered" evidence="1">
    <location>
        <begin position="127"/>
        <end position="228"/>
    </location>
</feature>
<feature type="region of interest" description="Disordered" evidence="1">
    <location>
        <begin position="819"/>
        <end position="884"/>
    </location>
</feature>
<comment type="caution">
    <text evidence="2">The sequence shown here is derived from an EMBL/GenBank/DDBJ whole genome shotgun (WGS) entry which is preliminary data.</text>
</comment>
<feature type="region of interest" description="Disordered" evidence="1">
    <location>
        <begin position="381"/>
        <end position="431"/>
    </location>
</feature>
<dbReference type="EMBL" id="SDOV01000009">
    <property type="protein sequence ID" value="KAH7636898.1"/>
    <property type="molecule type" value="Genomic_DNA"/>
</dbReference>
<organism evidence="2">
    <name type="scientific">Dermatophagoides farinae</name>
    <name type="common">American house dust mite</name>
    <dbReference type="NCBI Taxonomy" id="6954"/>
    <lineage>
        <taxon>Eukaryota</taxon>
        <taxon>Metazoa</taxon>
        <taxon>Ecdysozoa</taxon>
        <taxon>Arthropoda</taxon>
        <taxon>Chelicerata</taxon>
        <taxon>Arachnida</taxon>
        <taxon>Acari</taxon>
        <taxon>Acariformes</taxon>
        <taxon>Sarcoptiformes</taxon>
        <taxon>Astigmata</taxon>
        <taxon>Psoroptidia</taxon>
        <taxon>Analgoidea</taxon>
        <taxon>Pyroglyphidae</taxon>
        <taxon>Dermatophagoidinae</taxon>
        <taxon>Dermatophagoides</taxon>
    </lineage>
</organism>
<feature type="region of interest" description="Disordered" evidence="1">
    <location>
        <begin position="452"/>
        <end position="488"/>
    </location>
</feature>
<dbReference type="Proteomes" id="UP000828236">
    <property type="component" value="Unassembled WGS sequence"/>
</dbReference>
<dbReference type="AlphaFoldDB" id="A0A9D4NQA2"/>
<reference evidence="2" key="1">
    <citation type="submission" date="2020-06" db="EMBL/GenBank/DDBJ databases">
        <authorList>
            <person name="Ji K."/>
            <person name="Li J."/>
        </authorList>
    </citation>
    <scope>NUCLEOTIDE SEQUENCE</scope>
    <source>
        <strain evidence="2">JKM2019</strain>
        <tissue evidence="2">Whole body</tissue>
    </source>
</reference>
<feature type="compositionally biased region" description="Low complexity" evidence="1">
    <location>
        <begin position="836"/>
        <end position="884"/>
    </location>
</feature>
<name>A0A9D4NQA2_DERFA</name>
<gene>
    <name evidence="2" type="ORF">HUG17_7104</name>
</gene>
<evidence type="ECO:0000313" key="2">
    <source>
        <dbReference type="EMBL" id="KAH7636898.1"/>
    </source>
</evidence>
<feature type="compositionally biased region" description="Low complexity" evidence="1">
    <location>
        <begin position="1163"/>
        <end position="1174"/>
    </location>
</feature>
<feature type="region of interest" description="Disordered" evidence="1">
    <location>
        <begin position="1206"/>
        <end position="1226"/>
    </location>
</feature>
<feature type="compositionally biased region" description="Basic residues" evidence="1">
    <location>
        <begin position="127"/>
        <end position="152"/>
    </location>
</feature>
<feature type="compositionally biased region" description="Polar residues" evidence="1">
    <location>
        <begin position="1112"/>
        <end position="1128"/>
    </location>
</feature>
<feature type="region of interest" description="Disordered" evidence="1">
    <location>
        <begin position="667"/>
        <end position="714"/>
    </location>
</feature>
<proteinExistence type="predicted"/>
<sequence length="1276" mass="145939">MQKTMSKSSDSKSTTTTTSGPIKMMKLIEIIRSKYGYGFTLSGEMPCRLTHVKGHARLGGLRSDQRQFNSTSAKITTSESISMMIDEDRKSSISALTTSKLPQPQQQSIQQLSIQKYRPHRNARNHHHYHRNNHRTIPHNHRNYHTKKHRSMKNNQFKRQQQQEPQSSTTATTILSPSETYQDECRISSSRYHYRNKPRFKDHKRNNHHHNRYNKNGDQSCNSDGDIHTNVAEHFDGLWKRASNQSGTPQQKQSYHSFKSIDNLLDRFQNYGNHKDDDELLLHQHYRNHQKLEQRKILQNIQHQQQQQQQQSNNITAEFNNKKLYQTKSNPQFNEMNSFKVHTDVHHHHQYQRDYHNTDGKLFSLSLQNVSIANDKDSISNEQQSTFMNKNKNKISKTKTNSTTSGFSSISQSPSSSTSNSPGSSPTSTTERLLANEKKIKPSVANIGQHLLQQPSSQSSSSSSSSPPELFVSNASSQSTTTTTLTDRDHHSQAIFRSIVECIRIIRCHYNDDDDDYNHNQHWINIQSIFDQHNSEIIDNDDELNSPLLIAIYPCELYLYGSDINYHIRAKQIIQCQLLRPTSKEHFVLMIRDDDDDDVDRIRAFIMKVSSNTWQSHHNHHHIASLLSIKCTPDPISNDHCLEFPENCEPILRTIYTLYRRHLANTNKNNNNNGIELNPRSKTTTETKPSNEDQQASLTTTTTTTATSTMMANDQNLMLRPRFLTTDKIQGHSFITSTPPPSSFSSIHTGHTTQIKKNLAQTISGSCSSSSNSFTPISIKHGTAATMLKNDYTSTTELDSFSSKQQQFHLPDMLGHVKQKSLSLKEQPPPLPPPSSSSSTSFSTKTTTESMSNINGSSSMMMVESSSSSNCQLSQNNHHNTENSHLNSLNSLNVITGKNENFSNSESNEINCKTSINARYTGSVSRIDPNITPGQLQQQQSIILPPKRKLPSNRETYDEQKSNEILNPNSLSYSSSFDVLPLKEKTDSLTKNDCFVNGNNSIRFESSSLSSSLLPRIDASQKNQITNFELNHYDFETSNPQQQQYYLLNVDNVRQAAERYLFHHLHNQNQHQKNTNYRRLNNNNQKMSDDTDHQMNINNNSNNQKQKDIPSEQKQQQNIINDKSSLNTDKILSSQQTNTENLTDKMSILTIQHQFHRPPPQPSTSSSSSTQLPQPLMIDNDQLKLIDHQSSTNVHLTGHSFEQLHHHNNHHQCSQQSPPKSWSSSTTNPKQQFYCHFMIHFGKNQEFFPSFFLNSLNSVNDDDHYPFHFITLLLLS</sequence>
<evidence type="ECO:0000256" key="1">
    <source>
        <dbReference type="SAM" id="MobiDB-lite"/>
    </source>
</evidence>